<dbReference type="RefSeq" id="WP_149688155.1">
    <property type="nucleotide sequence ID" value="NZ_SDPQ02000001.1"/>
</dbReference>
<keyword evidence="4" id="KW-1185">Reference proteome</keyword>
<dbReference type="AlphaFoldDB" id="A0A5M4FIX5"/>
<accession>A0A5M4FIX5</accession>
<reference evidence="3" key="1">
    <citation type="submission" date="2019-09" db="EMBL/GenBank/DDBJ databases">
        <authorList>
            <person name="Li J."/>
        </authorList>
    </citation>
    <scope>NUCLEOTIDE SEQUENCE [LARGE SCALE GENOMIC DNA]</scope>
    <source>
        <strain evidence="3">JCM 14732</strain>
    </source>
</reference>
<dbReference type="EMBL" id="SDPQ02000001">
    <property type="protein sequence ID" value="KAA1400050.1"/>
    <property type="molecule type" value="Genomic_DNA"/>
</dbReference>
<dbReference type="Proteomes" id="UP000380867">
    <property type="component" value="Unassembled WGS sequence"/>
</dbReference>
<organism evidence="3 4">
    <name type="scientific">Aeromicrobium ginsengisoli</name>
    <dbReference type="NCBI Taxonomy" id="363867"/>
    <lineage>
        <taxon>Bacteria</taxon>
        <taxon>Bacillati</taxon>
        <taxon>Actinomycetota</taxon>
        <taxon>Actinomycetes</taxon>
        <taxon>Propionibacteriales</taxon>
        <taxon>Nocardioidaceae</taxon>
        <taxon>Aeromicrobium</taxon>
    </lineage>
</organism>
<sequence length="94" mass="9999">MRTPARLLGPALAFVITFFAGSAAAFADQPTGGAWPDGKERSDLWLLVLFGGGTVGLFIVISLFALLTARNNYVPPAPGKEIHVRTDNSPTPHH</sequence>
<protein>
    <recommendedName>
        <fullName evidence="5">Secreted protein</fullName>
    </recommendedName>
</protein>
<evidence type="ECO:0000313" key="3">
    <source>
        <dbReference type="EMBL" id="KAA1400050.1"/>
    </source>
</evidence>
<evidence type="ECO:0000256" key="1">
    <source>
        <dbReference type="SAM" id="Phobius"/>
    </source>
</evidence>
<proteinExistence type="predicted"/>
<keyword evidence="1" id="KW-1133">Transmembrane helix</keyword>
<gene>
    <name evidence="3" type="ORF">ESP70_004710</name>
</gene>
<name>A0A5M4FIX5_9ACTN</name>
<dbReference type="OrthoDB" id="3748118at2"/>
<evidence type="ECO:0000256" key="2">
    <source>
        <dbReference type="SAM" id="SignalP"/>
    </source>
</evidence>
<evidence type="ECO:0008006" key="5">
    <source>
        <dbReference type="Google" id="ProtNLM"/>
    </source>
</evidence>
<feature type="signal peptide" evidence="2">
    <location>
        <begin position="1"/>
        <end position="27"/>
    </location>
</feature>
<feature type="transmembrane region" description="Helical" evidence="1">
    <location>
        <begin position="43"/>
        <end position="67"/>
    </location>
</feature>
<keyword evidence="1" id="KW-0472">Membrane</keyword>
<comment type="caution">
    <text evidence="3">The sequence shown here is derived from an EMBL/GenBank/DDBJ whole genome shotgun (WGS) entry which is preliminary data.</text>
</comment>
<keyword evidence="2" id="KW-0732">Signal</keyword>
<feature type="chain" id="PRO_5024304425" description="Secreted protein" evidence="2">
    <location>
        <begin position="28"/>
        <end position="94"/>
    </location>
</feature>
<evidence type="ECO:0000313" key="4">
    <source>
        <dbReference type="Proteomes" id="UP000380867"/>
    </source>
</evidence>
<keyword evidence="1" id="KW-0812">Transmembrane</keyword>